<dbReference type="Proteomes" id="UP000219050">
    <property type="component" value="Chromosome"/>
</dbReference>
<dbReference type="KEGG" id="cmag:CBW24_14665"/>
<gene>
    <name evidence="4" type="ORF">CBW24_14665</name>
</gene>
<evidence type="ECO:0000313" key="4">
    <source>
        <dbReference type="EMBL" id="ATI43125.1"/>
    </source>
</evidence>
<dbReference type="InterPro" id="IPR006094">
    <property type="entry name" value="Oxid_FAD_bind_N"/>
</dbReference>
<dbReference type="PROSITE" id="PS51387">
    <property type="entry name" value="FAD_PCMH"/>
    <property type="match status" value="1"/>
</dbReference>
<sequence>MSAPLTPTSEAELAQIIGSATVPLSIRGGATRGVDSTGTLLSTSELRGITLYEPGALTLVAQAGTPLEDIEATLAAEGQRLAFEPLDLRALLGTTGTPTLGGAIAANASGPRRIAVGAARDFLLGVRFVDGMGRVISNGGRVMKNVTGYDLVKLLAGSWGTLGVLSEVSLKVLPRPETSATLVLHGLDVDRAVEALSAGLGSPFEVTGAAHLPDTDETLLRIEGQASSVAYRAGRLAEALTPYGTAEQREGFDWTPIRDVTGWAQGRPRGADDVWRVSVKPSDAPALAARMPERAALRLDWGGGLIWVAVPPGTDLRAPLASFAGHATRVRGDAADGISRLHPEPAAIAALSAGIKARFDPRGLLNPGAMGPAQGTR</sequence>
<proteinExistence type="predicted"/>
<evidence type="ECO:0000256" key="1">
    <source>
        <dbReference type="ARBA" id="ARBA00022630"/>
    </source>
</evidence>
<evidence type="ECO:0000256" key="2">
    <source>
        <dbReference type="ARBA" id="ARBA00022827"/>
    </source>
</evidence>
<keyword evidence="5" id="KW-1185">Reference proteome</keyword>
<dbReference type="Gene3D" id="3.30.465.10">
    <property type="match status" value="1"/>
</dbReference>
<evidence type="ECO:0000313" key="5">
    <source>
        <dbReference type="Proteomes" id="UP000219050"/>
    </source>
</evidence>
<dbReference type="InterPro" id="IPR016169">
    <property type="entry name" value="FAD-bd_PCMH_sub2"/>
</dbReference>
<name>A0A291M343_9RHOB</name>
<dbReference type="InterPro" id="IPR036318">
    <property type="entry name" value="FAD-bd_PCMH-like_sf"/>
</dbReference>
<protein>
    <submittedName>
        <fullName evidence="4">2-hydroxy-acid oxidase</fullName>
    </submittedName>
</protein>
<dbReference type="SUPFAM" id="SSF56176">
    <property type="entry name" value="FAD-binding/transporter-associated domain-like"/>
    <property type="match status" value="1"/>
</dbReference>
<dbReference type="AlphaFoldDB" id="A0A291M343"/>
<keyword evidence="1" id="KW-0285">Flavoprotein</keyword>
<dbReference type="SUPFAM" id="SSF55103">
    <property type="entry name" value="FAD-linked oxidases, C-terminal domain"/>
    <property type="match status" value="1"/>
</dbReference>
<dbReference type="EMBL" id="CP021404">
    <property type="protein sequence ID" value="ATI43125.1"/>
    <property type="molecule type" value="Genomic_DNA"/>
</dbReference>
<feature type="domain" description="FAD-binding PCMH-type" evidence="3">
    <location>
        <begin position="1"/>
        <end position="175"/>
    </location>
</feature>
<dbReference type="InterPro" id="IPR016166">
    <property type="entry name" value="FAD-bd_PCMH"/>
</dbReference>
<dbReference type="GO" id="GO:0071949">
    <property type="term" value="F:FAD binding"/>
    <property type="evidence" value="ECO:0007669"/>
    <property type="project" value="InterPro"/>
</dbReference>
<dbReference type="Pfam" id="PF01565">
    <property type="entry name" value="FAD_binding_4"/>
    <property type="match status" value="1"/>
</dbReference>
<dbReference type="GO" id="GO:0003824">
    <property type="term" value="F:catalytic activity"/>
    <property type="evidence" value="ECO:0007669"/>
    <property type="project" value="InterPro"/>
</dbReference>
<keyword evidence="2" id="KW-0274">FAD</keyword>
<accession>A0A291M343</accession>
<reference evidence="4 5" key="1">
    <citation type="submission" date="2017-05" db="EMBL/GenBank/DDBJ databases">
        <title>Comparative genomic and metabolic analysis of manganese-oxidizing mechanisms in Celeribater manganoxidans DY25T: its adaption to the environment of polymetallic nodule.</title>
        <authorList>
            <person name="Wang X."/>
        </authorList>
    </citation>
    <scope>NUCLEOTIDE SEQUENCE [LARGE SCALE GENOMIC DNA]</scope>
    <source>
        <strain evidence="4 5">DY25</strain>
    </source>
</reference>
<dbReference type="OrthoDB" id="9811557at2"/>
<evidence type="ECO:0000259" key="3">
    <source>
        <dbReference type="PROSITE" id="PS51387"/>
    </source>
</evidence>
<dbReference type="RefSeq" id="WP_097374009.1">
    <property type="nucleotide sequence ID" value="NZ_CP021404.1"/>
</dbReference>
<organism evidence="4 5">
    <name type="scientific">Pacificitalea manganoxidans</name>
    <dbReference type="NCBI Taxonomy" id="1411902"/>
    <lineage>
        <taxon>Bacteria</taxon>
        <taxon>Pseudomonadati</taxon>
        <taxon>Pseudomonadota</taxon>
        <taxon>Alphaproteobacteria</taxon>
        <taxon>Rhodobacterales</taxon>
        <taxon>Paracoccaceae</taxon>
        <taxon>Pacificitalea</taxon>
    </lineage>
</organism>
<dbReference type="PANTHER" id="PTHR11748">
    <property type="entry name" value="D-LACTATE DEHYDROGENASE"/>
    <property type="match status" value="1"/>
</dbReference>
<dbReference type="InterPro" id="IPR016164">
    <property type="entry name" value="FAD-linked_Oxase-like_C"/>
</dbReference>
<dbReference type="PANTHER" id="PTHR11748:SF103">
    <property type="entry name" value="GLYCOLATE OXIDASE SUBUNIT GLCE"/>
    <property type="match status" value="1"/>
</dbReference>